<accession>A0ABR2J4H7</accession>
<dbReference type="InterPro" id="IPR001128">
    <property type="entry name" value="Cyt_P450"/>
</dbReference>
<evidence type="ECO:0000256" key="1">
    <source>
        <dbReference type="ARBA" id="ARBA00001971"/>
    </source>
</evidence>
<evidence type="ECO:0000256" key="3">
    <source>
        <dbReference type="ARBA" id="ARBA00022723"/>
    </source>
</evidence>
<dbReference type="Gene3D" id="1.10.630.10">
    <property type="entry name" value="Cytochrome P450"/>
    <property type="match status" value="1"/>
</dbReference>
<dbReference type="InterPro" id="IPR053007">
    <property type="entry name" value="CYP450_monoxygenase_sec-met"/>
</dbReference>
<comment type="similarity">
    <text evidence="2">Belongs to the cytochrome P450 family.</text>
</comment>
<keyword evidence="5" id="KW-0503">Monooxygenase</keyword>
<dbReference type="SUPFAM" id="SSF48264">
    <property type="entry name" value="Cytochrome P450"/>
    <property type="match status" value="1"/>
</dbReference>
<comment type="caution">
    <text evidence="6">The sequence shown here is derived from an EMBL/GenBank/DDBJ whole genome shotgun (WGS) entry which is preliminary data.</text>
</comment>
<gene>
    <name evidence="6" type="ORF">PGQ11_003066</name>
</gene>
<dbReference type="InterPro" id="IPR002403">
    <property type="entry name" value="Cyt_P450_E_grp-IV"/>
</dbReference>
<reference evidence="6 7" key="1">
    <citation type="journal article" date="2024" name="IMA Fungus">
        <title>Apiospora arundinis, a panoply of carbohydrate-active enzymes and secondary metabolites.</title>
        <authorList>
            <person name="Sorensen T."/>
            <person name="Petersen C."/>
            <person name="Muurmann A.T."/>
            <person name="Christiansen J.V."/>
            <person name="Brundto M.L."/>
            <person name="Overgaard C.K."/>
            <person name="Boysen A.T."/>
            <person name="Wollenberg R.D."/>
            <person name="Larsen T.O."/>
            <person name="Sorensen J.L."/>
            <person name="Nielsen K.L."/>
            <person name="Sondergaard T.E."/>
        </authorList>
    </citation>
    <scope>NUCLEOTIDE SEQUENCE [LARGE SCALE GENOMIC DNA]</scope>
    <source>
        <strain evidence="6 7">AAU 773</strain>
    </source>
</reference>
<keyword evidence="7" id="KW-1185">Reference proteome</keyword>
<organism evidence="6 7">
    <name type="scientific">Apiospora arundinis</name>
    <dbReference type="NCBI Taxonomy" id="335852"/>
    <lineage>
        <taxon>Eukaryota</taxon>
        <taxon>Fungi</taxon>
        <taxon>Dikarya</taxon>
        <taxon>Ascomycota</taxon>
        <taxon>Pezizomycotina</taxon>
        <taxon>Sordariomycetes</taxon>
        <taxon>Xylariomycetidae</taxon>
        <taxon>Amphisphaeriales</taxon>
        <taxon>Apiosporaceae</taxon>
        <taxon>Apiospora</taxon>
    </lineage>
</organism>
<evidence type="ECO:0000313" key="6">
    <source>
        <dbReference type="EMBL" id="KAK8872552.1"/>
    </source>
</evidence>
<dbReference type="PANTHER" id="PTHR47582">
    <property type="entry name" value="P450, PUTATIVE (EUROFUNG)-RELATED"/>
    <property type="match status" value="1"/>
</dbReference>
<evidence type="ECO:0000256" key="5">
    <source>
        <dbReference type="ARBA" id="ARBA00023033"/>
    </source>
</evidence>
<dbReference type="PRINTS" id="PR00465">
    <property type="entry name" value="EP450IV"/>
</dbReference>
<proteinExistence type="inferred from homology"/>
<dbReference type="PANTHER" id="PTHR47582:SF1">
    <property type="entry name" value="P450, PUTATIVE (EUROFUNG)-RELATED"/>
    <property type="match status" value="1"/>
</dbReference>
<keyword evidence="5" id="KW-0560">Oxidoreductase</keyword>
<keyword evidence="3" id="KW-0479">Metal-binding</keyword>
<evidence type="ECO:0000256" key="4">
    <source>
        <dbReference type="ARBA" id="ARBA00023004"/>
    </source>
</evidence>
<evidence type="ECO:0000313" key="7">
    <source>
        <dbReference type="Proteomes" id="UP001390339"/>
    </source>
</evidence>
<protein>
    <submittedName>
        <fullName evidence="6">Cytochrome P450</fullName>
    </submittedName>
</protein>
<comment type="cofactor">
    <cofactor evidence="1">
        <name>heme</name>
        <dbReference type="ChEBI" id="CHEBI:30413"/>
    </cofactor>
</comment>
<dbReference type="InterPro" id="IPR036396">
    <property type="entry name" value="Cyt_P450_sf"/>
</dbReference>
<sequence>MATTLTLALGVLGATYAFFAILLRLTQHSQEPPAVAKTIPFISPLFGFIHGMPNLLVNLRDRYDLPIYTLRMPGHRVYVVNALSLIPQVQRQIKTIAFAPIEAQAADAVMGVGPAGNAVIGSERMFENDSYLSTFVPSTKPALAPGPGLDSLNGATIRYMANSTKMLAEGGPATLELFAWVRRELFMATTEAIYGPKNPFNDPKLKQAWFDFEPSIMVHMLKAWPAVFAQKGHHAREELLIPAFERYFEENGHLQGSVLVQCRYKHNTGHGLRGRDLAATEIGQMVASLVNSIPAAFWMIYHIFSDPAVLGDCRKEAEQLVRVDGDGGRHVDLANAKSLCPVLLSTWQETLRYEHIGIAARVVMQDVILDRYLLKKGATVMTAAPVQHSDPSLWGPNAGVFNHRRFLRAPGAGAREKRTNPAAFRSFGGGTVLCPGRHFVTTEVLSFAALLLLRFDVKPTNGDNWVIPRKLVPMTTSMPIPKDAVPVRITPRDYHNYNVHFSATSKGFGLVPEDITECG</sequence>
<dbReference type="EMBL" id="JAPCWZ010000003">
    <property type="protein sequence ID" value="KAK8872552.1"/>
    <property type="molecule type" value="Genomic_DNA"/>
</dbReference>
<name>A0ABR2J4H7_9PEZI</name>
<keyword evidence="4" id="KW-0408">Iron</keyword>
<dbReference type="CDD" id="cd11040">
    <property type="entry name" value="CYP7_CYP8-like"/>
    <property type="match status" value="1"/>
</dbReference>
<evidence type="ECO:0000256" key="2">
    <source>
        <dbReference type="ARBA" id="ARBA00010617"/>
    </source>
</evidence>
<dbReference type="Proteomes" id="UP001390339">
    <property type="component" value="Unassembled WGS sequence"/>
</dbReference>
<dbReference type="Pfam" id="PF00067">
    <property type="entry name" value="p450"/>
    <property type="match status" value="1"/>
</dbReference>